<evidence type="ECO:0000256" key="1">
    <source>
        <dbReference type="ARBA" id="ARBA00022999"/>
    </source>
</evidence>
<dbReference type="GO" id="GO:0008286">
    <property type="term" value="P:insulin receptor signaling pathway"/>
    <property type="evidence" value="ECO:0007669"/>
    <property type="project" value="TreeGrafter"/>
</dbReference>
<dbReference type="Proteomes" id="UP000494206">
    <property type="component" value="Unassembled WGS sequence"/>
</dbReference>
<feature type="compositionally biased region" description="Acidic residues" evidence="3">
    <location>
        <begin position="509"/>
        <end position="526"/>
    </location>
</feature>
<dbReference type="FunFam" id="3.30.505.10:FF:000104">
    <property type="entry name" value="Phosphoinositide 3-kinase adapter subunit"/>
    <property type="match status" value="1"/>
</dbReference>
<accession>A0A8S1F3U5</accession>
<feature type="region of interest" description="Disordered" evidence="3">
    <location>
        <begin position="442"/>
        <end position="551"/>
    </location>
</feature>
<dbReference type="GO" id="GO:0046935">
    <property type="term" value="F:1-phosphatidylinositol-3-kinase regulator activity"/>
    <property type="evidence" value="ECO:0007669"/>
    <property type="project" value="TreeGrafter"/>
</dbReference>
<dbReference type="SUPFAM" id="SSF55550">
    <property type="entry name" value="SH2 domain"/>
    <property type="match status" value="2"/>
</dbReference>
<reference evidence="5 6" key="1">
    <citation type="submission" date="2020-04" db="EMBL/GenBank/DDBJ databases">
        <authorList>
            <person name="Laetsch R D."/>
            <person name="Stevens L."/>
            <person name="Kumar S."/>
            <person name="Blaxter L. M."/>
        </authorList>
    </citation>
    <scope>NUCLEOTIDE SEQUENCE [LARGE SCALE GENOMIC DNA]</scope>
</reference>
<proteinExistence type="predicted"/>
<gene>
    <name evidence="5" type="ORF">CBOVIS_LOCUS9213</name>
</gene>
<dbReference type="OrthoDB" id="3175255at2759"/>
<feature type="domain" description="SH2" evidence="4">
    <location>
        <begin position="11"/>
        <end position="105"/>
    </location>
</feature>
<feature type="compositionally biased region" description="Low complexity" evidence="3">
    <location>
        <begin position="453"/>
        <end position="505"/>
    </location>
</feature>
<feature type="compositionally biased region" description="Low complexity" evidence="3">
    <location>
        <begin position="527"/>
        <end position="551"/>
    </location>
</feature>
<protein>
    <recommendedName>
        <fullName evidence="4">SH2 domain-containing protein</fullName>
    </recommendedName>
</protein>
<keyword evidence="1 2" id="KW-0727">SH2 domain</keyword>
<dbReference type="GO" id="GO:0046854">
    <property type="term" value="P:phosphatidylinositol phosphate biosynthetic process"/>
    <property type="evidence" value="ECO:0007669"/>
    <property type="project" value="TreeGrafter"/>
</dbReference>
<dbReference type="InterPro" id="IPR036860">
    <property type="entry name" value="SH2_dom_sf"/>
</dbReference>
<dbReference type="PROSITE" id="PS50001">
    <property type="entry name" value="SH2"/>
    <property type="match status" value="2"/>
</dbReference>
<evidence type="ECO:0000259" key="4">
    <source>
        <dbReference type="PROSITE" id="PS50001"/>
    </source>
</evidence>
<name>A0A8S1F3U5_9PELO</name>
<evidence type="ECO:0000313" key="5">
    <source>
        <dbReference type="EMBL" id="CAB3407259.1"/>
    </source>
</evidence>
<dbReference type="Pfam" id="PF00017">
    <property type="entry name" value="SH2"/>
    <property type="match status" value="2"/>
</dbReference>
<dbReference type="GO" id="GO:0005942">
    <property type="term" value="C:phosphatidylinositol 3-kinase complex"/>
    <property type="evidence" value="ECO:0007669"/>
    <property type="project" value="TreeGrafter"/>
</dbReference>
<organism evidence="5 6">
    <name type="scientific">Caenorhabditis bovis</name>
    <dbReference type="NCBI Taxonomy" id="2654633"/>
    <lineage>
        <taxon>Eukaryota</taxon>
        <taxon>Metazoa</taxon>
        <taxon>Ecdysozoa</taxon>
        <taxon>Nematoda</taxon>
        <taxon>Chromadorea</taxon>
        <taxon>Rhabditida</taxon>
        <taxon>Rhabditina</taxon>
        <taxon>Rhabditomorpha</taxon>
        <taxon>Rhabditoidea</taxon>
        <taxon>Rhabditidae</taxon>
        <taxon>Peloderinae</taxon>
        <taxon>Caenorhabditis</taxon>
    </lineage>
</organism>
<feature type="domain" description="SH2" evidence="4">
    <location>
        <begin position="317"/>
        <end position="434"/>
    </location>
</feature>
<dbReference type="AlphaFoldDB" id="A0A8S1F3U5"/>
<sequence length="551" mass="61253">MASQGLLEQVWYWGDVDKSVVSRALADQPEGAFIVRNASTIGDYTLSVKYQGQVKLVKIVVRGNRCGFSIDSLVHETVVQLIEFHRNVSLLVYNDQLDVKLTYPVPTRRNSQNGRLAAKKTQMSTKSILDAKDSEDWDERLGLESLRIAQMSVERAARLFDLAHQEVERAENLFHERVKQCRDYEMKLEKLGDLHDVEENINKTIPRLEGNYSFRQAMKGNQKVLEDGMQKIRLDLAACQEQRKRISDLVDELKVDSVHAKNRVIASHETRNKVYGNLASKGIPQEKLQTTMNATGELILNEPLRVSQLLCDLPLRWVPGQYLVYSTSKEDAATALLAARERMYEIDKKMGIIRPPIDGVFLIRPSSSQPDKLVLSVLYGERISHCLIEQSEQGWGFEHSNIYLTTIGDFVRYYAHTTLETHNDQIKTTLAMPAFPPPPDAVLENLPKPPAGTTNANTSTTTSCTTTTANTPLTTSTTSTACSSTTASIATIASISTTPNSTAPASPTPEEEDDDEDEEDEEEDESALASASSTTSLSELASPSEEFIPPS</sequence>
<dbReference type="PANTHER" id="PTHR10155">
    <property type="entry name" value="PHOSPHATIDYLINOSITOL 3-KINASE REGULATORY SUBUNIT"/>
    <property type="match status" value="1"/>
</dbReference>
<evidence type="ECO:0000256" key="2">
    <source>
        <dbReference type="PROSITE-ProRule" id="PRU00191"/>
    </source>
</evidence>
<dbReference type="Gene3D" id="3.30.505.10">
    <property type="entry name" value="SH2 domain"/>
    <property type="match status" value="2"/>
</dbReference>
<dbReference type="PANTHER" id="PTHR10155:SF10">
    <property type="entry name" value="PI3K21B, ISOFORM B"/>
    <property type="match status" value="1"/>
</dbReference>
<evidence type="ECO:0000313" key="6">
    <source>
        <dbReference type="Proteomes" id="UP000494206"/>
    </source>
</evidence>
<dbReference type="EMBL" id="CADEPM010000006">
    <property type="protein sequence ID" value="CAB3407259.1"/>
    <property type="molecule type" value="Genomic_DNA"/>
</dbReference>
<comment type="caution">
    <text evidence="5">The sequence shown here is derived from an EMBL/GenBank/DDBJ whole genome shotgun (WGS) entry which is preliminary data.</text>
</comment>
<keyword evidence="6" id="KW-1185">Reference proteome</keyword>
<evidence type="ECO:0000256" key="3">
    <source>
        <dbReference type="SAM" id="MobiDB-lite"/>
    </source>
</evidence>
<dbReference type="InterPro" id="IPR000980">
    <property type="entry name" value="SH2"/>
</dbReference>
<dbReference type="SMART" id="SM00252">
    <property type="entry name" value="SH2"/>
    <property type="match status" value="2"/>
</dbReference>